<evidence type="ECO:0008006" key="3">
    <source>
        <dbReference type="Google" id="ProtNLM"/>
    </source>
</evidence>
<dbReference type="EMBL" id="JBHUNE010000003">
    <property type="protein sequence ID" value="MFD2757579.1"/>
    <property type="molecule type" value="Genomic_DNA"/>
</dbReference>
<organism evidence="1 2">
    <name type="scientific">Gulosibacter faecalis</name>
    <dbReference type="NCBI Taxonomy" id="272240"/>
    <lineage>
        <taxon>Bacteria</taxon>
        <taxon>Bacillati</taxon>
        <taxon>Actinomycetota</taxon>
        <taxon>Actinomycetes</taxon>
        <taxon>Micrococcales</taxon>
        <taxon>Microbacteriaceae</taxon>
        <taxon>Gulosibacter</taxon>
    </lineage>
</organism>
<sequence length="494" mass="50424">MSEVTVETSQLGTAAARLQEIADGTLSMSTRLASANWIPANAWATTAGPQIAIIGAEAALISSAVAGISEFTGGVAAHLTQAQAWYEAADAAAVAAITEVSDAIVAALVYTATTLVAQTALAAIPFLLSPAGMAITVGALAAGAGLQHAGVVPDGEDVAAWWNDNQHKLANPLTVLLVRTGVSAGDEVVNSFVGGFHAFSSPEEVAGALAAVLAVTTPSNMQVTAAKRDEPAGQVSSMADLAATIPATDANGPHASITEYVRDDGSTVHVVSVAGTSSPELGDGTNGMDNLSNLAAYAGSDTESLAAVKTAMGEAGINEGDEVVFVGYSQGALIVSQLAKSGTWNTSSVLLAGSPMHGNEIGGDVPVTQLEHDGDLITGLQGFTPQAQGDVSVVRRDPFPDGVPQGETILGPHSLTEYQQTAAGYDGVDDPQVAAQRAEALAPLQGATAVETTDFSFERLPEFGDGGGGTRPTRQELVEGLRLYDRHRWPTQFR</sequence>
<reference evidence="2" key="1">
    <citation type="journal article" date="2019" name="Int. J. Syst. Evol. Microbiol.">
        <title>The Global Catalogue of Microorganisms (GCM) 10K type strain sequencing project: providing services to taxonomists for standard genome sequencing and annotation.</title>
        <authorList>
            <consortium name="The Broad Institute Genomics Platform"/>
            <consortium name="The Broad Institute Genome Sequencing Center for Infectious Disease"/>
            <person name="Wu L."/>
            <person name="Ma J."/>
        </authorList>
    </citation>
    <scope>NUCLEOTIDE SEQUENCE [LARGE SCALE GENOMIC DNA]</scope>
    <source>
        <strain evidence="2">TISTR 1514</strain>
    </source>
</reference>
<proteinExistence type="predicted"/>
<name>A0ABW5UYS0_9MICO</name>
<evidence type="ECO:0000313" key="1">
    <source>
        <dbReference type="EMBL" id="MFD2757579.1"/>
    </source>
</evidence>
<comment type="caution">
    <text evidence="1">The sequence shown here is derived from an EMBL/GenBank/DDBJ whole genome shotgun (WGS) entry which is preliminary data.</text>
</comment>
<dbReference type="SUPFAM" id="SSF53474">
    <property type="entry name" value="alpha/beta-Hydrolases"/>
    <property type="match status" value="1"/>
</dbReference>
<dbReference type="RefSeq" id="WP_019618124.1">
    <property type="nucleotide sequence ID" value="NZ_JBHUNE010000003.1"/>
</dbReference>
<evidence type="ECO:0000313" key="2">
    <source>
        <dbReference type="Proteomes" id="UP001597492"/>
    </source>
</evidence>
<protein>
    <recommendedName>
        <fullName evidence="3">PE-PPE domain-containing protein</fullName>
    </recommendedName>
</protein>
<accession>A0ABW5UYS0</accession>
<gene>
    <name evidence="1" type="ORF">ACFSW7_04195</name>
</gene>
<dbReference type="Proteomes" id="UP001597492">
    <property type="component" value="Unassembled WGS sequence"/>
</dbReference>
<keyword evidence="2" id="KW-1185">Reference proteome</keyword>
<dbReference type="InterPro" id="IPR029058">
    <property type="entry name" value="AB_hydrolase_fold"/>
</dbReference>
<dbReference type="Gene3D" id="3.40.50.1820">
    <property type="entry name" value="alpha/beta hydrolase"/>
    <property type="match status" value="1"/>
</dbReference>